<dbReference type="InterPro" id="IPR027417">
    <property type="entry name" value="P-loop_NTPase"/>
</dbReference>
<dbReference type="Gene3D" id="3.40.50.300">
    <property type="entry name" value="P-loop containing nucleotide triphosphate hydrolases"/>
    <property type="match status" value="2"/>
</dbReference>
<dbReference type="PANTHER" id="PTHR32301">
    <property type="entry name" value="COUNTIN RECEPTOR CNR3-RELATED"/>
    <property type="match status" value="1"/>
</dbReference>
<comment type="caution">
    <text evidence="2">The sequence shown here is derived from an EMBL/GenBank/DDBJ whole genome shotgun (WGS) entry which is preliminary data.</text>
</comment>
<dbReference type="SUPFAM" id="SSF52540">
    <property type="entry name" value="P-loop containing nucleoside triphosphate hydrolases"/>
    <property type="match status" value="1"/>
</dbReference>
<dbReference type="InterPro" id="IPR053259">
    <property type="entry name" value="Golvesin-related_Golgi"/>
</dbReference>
<reference evidence="2 3" key="1">
    <citation type="submission" date="2024-10" db="EMBL/GenBank/DDBJ databases">
        <title>Updated reference genomes for cyclostephanoid diatoms.</title>
        <authorList>
            <person name="Roberts W.R."/>
            <person name="Alverson A.J."/>
        </authorList>
    </citation>
    <scope>NUCLEOTIDE SEQUENCE [LARGE SCALE GENOMIC DNA]</scope>
    <source>
        <strain evidence="2 3">AJA010-31</strain>
    </source>
</reference>
<feature type="compositionally biased region" description="Polar residues" evidence="1">
    <location>
        <begin position="28"/>
        <end position="38"/>
    </location>
</feature>
<dbReference type="PANTHER" id="PTHR32301:SF6">
    <property type="entry name" value="GOLVESIN-RELATED"/>
    <property type="match status" value="1"/>
</dbReference>
<evidence type="ECO:0000313" key="3">
    <source>
        <dbReference type="Proteomes" id="UP001530400"/>
    </source>
</evidence>
<dbReference type="EMBL" id="JALLPJ020000164">
    <property type="protein sequence ID" value="KAL3800259.1"/>
    <property type="molecule type" value="Genomic_DNA"/>
</dbReference>
<sequence>MSTHRRSHHHTSSSRRRSSVSDPADTISVASSDLSKTPASPAGINSLLHVLVKQSSYSGAGALVLAFCVFSFTQFSNILVPPQPRAESISPLRRSLQEENFNSQDYLIPIVDPSSSKDVGILWQESPFALSVNSYYQCMGKRITGKIEQNGAMSTHVDIQEDWTDAMAKLALMPADISGLVKSGEVDDLLVATDQPMAAVKSLLSEKQKGKILGIFHHPVESVAFLFSQLNHSENIPQYREKFIANMESDLLVKKIVGIKPTDEVSVADLKVAMDFVREYVVVGLMSEQEESIRRFNKALGLDTRLSSNCTAGSESVALDEEQRIAPNSAEWNAISMKSPLDMMLYKFMEKLFEEQVEIFDESYDLATHSDQVLWNDTFNPSHLADFDGSYPNELETPFLWHVPRSGGSHVQDFYWCLGSTLANQVGGEPRFNKIVPRHLLKEFQPWKEHGNEAKVLNVDMSTRNGIVHAKSLGLLSQKDVPKPDLIFSTQFYYLSTILFSSQHKARVFSLFRHPVDRAFSRFRSLQTVNKAWANLSVEEWAAQDNDEANWMVRQLVHKNQDETVTIKDLDAAKAIVRDKFVVGLCEKYQESLHRFNKLLGIDIDDAKYAKCVQAHGISPEGSAKVAKGSPAYVTLMSVNFLDAMLYQYVEELFESQGELFNY</sequence>
<protein>
    <recommendedName>
        <fullName evidence="4">Sulfotransferase domain-containing protein</fullName>
    </recommendedName>
</protein>
<evidence type="ECO:0008006" key="4">
    <source>
        <dbReference type="Google" id="ProtNLM"/>
    </source>
</evidence>
<gene>
    <name evidence="2" type="ORF">ACHAWO_013841</name>
</gene>
<dbReference type="AlphaFoldDB" id="A0ABD3QIL9"/>
<organism evidence="2 3">
    <name type="scientific">Cyclotella atomus</name>
    <dbReference type="NCBI Taxonomy" id="382360"/>
    <lineage>
        <taxon>Eukaryota</taxon>
        <taxon>Sar</taxon>
        <taxon>Stramenopiles</taxon>
        <taxon>Ochrophyta</taxon>
        <taxon>Bacillariophyta</taxon>
        <taxon>Coscinodiscophyceae</taxon>
        <taxon>Thalassiosirophycidae</taxon>
        <taxon>Stephanodiscales</taxon>
        <taxon>Stephanodiscaceae</taxon>
        <taxon>Cyclotella</taxon>
    </lineage>
</organism>
<feature type="compositionally biased region" description="Basic residues" evidence="1">
    <location>
        <begin position="1"/>
        <end position="18"/>
    </location>
</feature>
<evidence type="ECO:0000256" key="1">
    <source>
        <dbReference type="SAM" id="MobiDB-lite"/>
    </source>
</evidence>
<keyword evidence="3" id="KW-1185">Reference proteome</keyword>
<name>A0ABD3QIL9_9STRA</name>
<proteinExistence type="predicted"/>
<accession>A0ABD3QIL9</accession>
<evidence type="ECO:0000313" key="2">
    <source>
        <dbReference type="EMBL" id="KAL3800259.1"/>
    </source>
</evidence>
<feature type="region of interest" description="Disordered" evidence="1">
    <location>
        <begin position="1"/>
        <end position="38"/>
    </location>
</feature>
<dbReference type="Proteomes" id="UP001530400">
    <property type="component" value="Unassembled WGS sequence"/>
</dbReference>